<dbReference type="AlphaFoldDB" id="A0A917D383"/>
<proteinExistence type="predicted"/>
<name>A0A917D383_9BACL</name>
<dbReference type="RefSeq" id="WP_189031448.1">
    <property type="nucleotide sequence ID" value="NZ_BMKR01000044.1"/>
</dbReference>
<evidence type="ECO:0000256" key="1">
    <source>
        <dbReference type="SAM" id="Phobius"/>
    </source>
</evidence>
<sequence length="111" mass="12847">MNRFSAEEKEKAGNNALAAGAKRRRFIWVFSVVVFFAWAGYTFIAQNTLITDKSQLLAEKQESQKNVTASLNQLKYEVTRLNNDEYIGQLARKWYNMYPKGETAIRTEQTE</sequence>
<protein>
    <recommendedName>
        <fullName evidence="4">Septum formation initiator family protein</fullName>
    </recommendedName>
</protein>
<keyword evidence="3" id="KW-1185">Reference proteome</keyword>
<feature type="transmembrane region" description="Helical" evidence="1">
    <location>
        <begin position="26"/>
        <end position="44"/>
    </location>
</feature>
<reference evidence="2" key="1">
    <citation type="journal article" date="2014" name="Int. J. Syst. Evol. Microbiol.">
        <title>Complete genome sequence of Corynebacterium casei LMG S-19264T (=DSM 44701T), isolated from a smear-ripened cheese.</title>
        <authorList>
            <consortium name="US DOE Joint Genome Institute (JGI-PGF)"/>
            <person name="Walter F."/>
            <person name="Albersmeier A."/>
            <person name="Kalinowski J."/>
            <person name="Ruckert C."/>
        </authorList>
    </citation>
    <scope>NUCLEOTIDE SEQUENCE</scope>
    <source>
        <strain evidence="2">CGMCC 1.16134</strain>
    </source>
</reference>
<dbReference type="Pfam" id="PF04977">
    <property type="entry name" value="DivIC"/>
    <property type="match status" value="1"/>
</dbReference>
<keyword evidence="1" id="KW-1133">Transmembrane helix</keyword>
<reference evidence="2" key="2">
    <citation type="submission" date="2020-09" db="EMBL/GenBank/DDBJ databases">
        <authorList>
            <person name="Sun Q."/>
            <person name="Zhou Y."/>
        </authorList>
    </citation>
    <scope>NUCLEOTIDE SEQUENCE</scope>
    <source>
        <strain evidence="2">CGMCC 1.16134</strain>
    </source>
</reference>
<keyword evidence="1" id="KW-0472">Membrane</keyword>
<keyword evidence="1" id="KW-0812">Transmembrane</keyword>
<gene>
    <name evidence="2" type="ORF">GCM10010912_60710</name>
</gene>
<dbReference type="InterPro" id="IPR007060">
    <property type="entry name" value="FtsL/DivIC"/>
</dbReference>
<dbReference type="Proteomes" id="UP000637643">
    <property type="component" value="Unassembled WGS sequence"/>
</dbReference>
<comment type="caution">
    <text evidence="2">The sequence shown here is derived from an EMBL/GenBank/DDBJ whole genome shotgun (WGS) entry which is preliminary data.</text>
</comment>
<dbReference type="EMBL" id="BMKR01000044">
    <property type="protein sequence ID" value="GGG07961.1"/>
    <property type="molecule type" value="Genomic_DNA"/>
</dbReference>
<evidence type="ECO:0000313" key="3">
    <source>
        <dbReference type="Proteomes" id="UP000637643"/>
    </source>
</evidence>
<evidence type="ECO:0000313" key="2">
    <source>
        <dbReference type="EMBL" id="GGG07961.1"/>
    </source>
</evidence>
<organism evidence="2 3">
    <name type="scientific">Paenibacillus albidus</name>
    <dbReference type="NCBI Taxonomy" id="2041023"/>
    <lineage>
        <taxon>Bacteria</taxon>
        <taxon>Bacillati</taxon>
        <taxon>Bacillota</taxon>
        <taxon>Bacilli</taxon>
        <taxon>Bacillales</taxon>
        <taxon>Paenibacillaceae</taxon>
        <taxon>Paenibacillus</taxon>
    </lineage>
</organism>
<accession>A0A917D383</accession>
<evidence type="ECO:0008006" key="4">
    <source>
        <dbReference type="Google" id="ProtNLM"/>
    </source>
</evidence>